<feature type="region of interest" description="Disordered" evidence="7">
    <location>
        <begin position="1"/>
        <end position="22"/>
    </location>
</feature>
<keyword evidence="10" id="KW-1185">Reference proteome</keyword>
<dbReference type="EMBL" id="CAJGYM010000015">
    <property type="protein sequence ID" value="CAD6190270.1"/>
    <property type="molecule type" value="Genomic_DNA"/>
</dbReference>
<dbReference type="PRINTS" id="PR00412">
    <property type="entry name" value="EPOXHYDRLASE"/>
</dbReference>
<comment type="catalytic activity">
    <reaction evidence="4">
        <text>[phosphatase 2A protein]-C-terminal L-leucine methyl ester + H2O = [phosphatase 2A protein]-C-terminal L-leucine + methanol + H(+)</text>
        <dbReference type="Rhea" id="RHEA:48548"/>
        <dbReference type="Rhea" id="RHEA-COMP:12134"/>
        <dbReference type="Rhea" id="RHEA-COMP:12135"/>
        <dbReference type="ChEBI" id="CHEBI:15377"/>
        <dbReference type="ChEBI" id="CHEBI:15378"/>
        <dbReference type="ChEBI" id="CHEBI:17790"/>
        <dbReference type="ChEBI" id="CHEBI:90516"/>
        <dbReference type="ChEBI" id="CHEBI:90517"/>
        <dbReference type="EC" id="3.1.1.89"/>
    </reaction>
</comment>
<dbReference type="PANTHER" id="PTHR14189">
    <property type="entry name" value="PROTEIN PHOSPHATASE METHYLESTERASE-1 RELATED"/>
    <property type="match status" value="1"/>
</dbReference>
<dbReference type="GO" id="GO:0051723">
    <property type="term" value="F:protein methylesterase activity"/>
    <property type="evidence" value="ECO:0007669"/>
    <property type="project" value="UniProtKB-EC"/>
</dbReference>
<evidence type="ECO:0000256" key="6">
    <source>
        <dbReference type="PIRSR" id="PIRSR022950-1"/>
    </source>
</evidence>
<evidence type="ECO:0000256" key="5">
    <source>
        <dbReference type="PIRNR" id="PIRNR022950"/>
    </source>
</evidence>
<feature type="active site" evidence="6">
    <location>
        <position position="317"/>
    </location>
</feature>
<dbReference type="InterPro" id="IPR000073">
    <property type="entry name" value="AB_hydrolase_1"/>
</dbReference>
<dbReference type="Gene3D" id="3.40.50.1820">
    <property type="entry name" value="alpha/beta hydrolase"/>
    <property type="match status" value="1"/>
</dbReference>
<dbReference type="Proteomes" id="UP000835052">
    <property type="component" value="Unassembled WGS sequence"/>
</dbReference>
<comment type="caution">
    <text evidence="9">The sequence shown here is derived from an EMBL/GenBank/DDBJ whole genome shotgun (WGS) entry which is preliminary data.</text>
</comment>
<feature type="domain" description="AB hydrolase-1" evidence="8">
    <location>
        <begin position="88"/>
        <end position="329"/>
    </location>
</feature>
<proteinExistence type="inferred from homology"/>
<evidence type="ECO:0000256" key="2">
    <source>
        <dbReference type="ARBA" id="ARBA00022487"/>
    </source>
</evidence>
<dbReference type="PRINTS" id="PR00111">
    <property type="entry name" value="ABHYDROLASE"/>
</dbReference>
<evidence type="ECO:0000313" key="10">
    <source>
        <dbReference type="Proteomes" id="UP000835052"/>
    </source>
</evidence>
<organism evidence="9 10">
    <name type="scientific">Caenorhabditis auriculariae</name>
    <dbReference type="NCBI Taxonomy" id="2777116"/>
    <lineage>
        <taxon>Eukaryota</taxon>
        <taxon>Metazoa</taxon>
        <taxon>Ecdysozoa</taxon>
        <taxon>Nematoda</taxon>
        <taxon>Chromadorea</taxon>
        <taxon>Rhabditida</taxon>
        <taxon>Rhabditina</taxon>
        <taxon>Rhabditomorpha</taxon>
        <taxon>Rhabditoidea</taxon>
        <taxon>Rhabditidae</taxon>
        <taxon>Peloderinae</taxon>
        <taxon>Caenorhabditis</taxon>
    </lineage>
</organism>
<dbReference type="PIRSF" id="PIRSF022950">
    <property type="entry name" value="PPase_methylesterase_euk"/>
    <property type="match status" value="1"/>
</dbReference>
<evidence type="ECO:0000313" key="9">
    <source>
        <dbReference type="EMBL" id="CAD6190270.1"/>
    </source>
</evidence>
<feature type="active site" evidence="6">
    <location>
        <position position="165"/>
    </location>
</feature>
<comment type="function">
    <text evidence="5">Demethylates proteins that have been reversibly carboxymethylated.</text>
</comment>
<name>A0A8S1HAT4_9PELO</name>
<dbReference type="PANTHER" id="PTHR14189:SF0">
    <property type="entry name" value="PROTEIN PHOSPHATASE METHYLESTERASE 1"/>
    <property type="match status" value="1"/>
</dbReference>
<dbReference type="SUPFAM" id="SSF53474">
    <property type="entry name" value="alpha/beta-Hydrolases"/>
    <property type="match status" value="1"/>
</dbReference>
<protein>
    <recommendedName>
        <fullName evidence="5">Protein phosphatase methylesterase 1</fullName>
        <shortName evidence="5">PME-1</shortName>
        <ecNumber evidence="5">3.1.1.-</ecNumber>
    </recommendedName>
</protein>
<evidence type="ECO:0000256" key="3">
    <source>
        <dbReference type="ARBA" id="ARBA00022801"/>
    </source>
</evidence>
<dbReference type="InterPro" id="IPR000639">
    <property type="entry name" value="Epox_hydrolase-like"/>
</dbReference>
<accession>A0A8S1HAT4</accession>
<dbReference type="InterPro" id="IPR029058">
    <property type="entry name" value="AB_hydrolase_fold"/>
</dbReference>
<dbReference type="AlphaFoldDB" id="A0A8S1HAT4"/>
<dbReference type="EC" id="3.1.1.-" evidence="5"/>
<dbReference type="OrthoDB" id="194865at2759"/>
<evidence type="ECO:0000256" key="1">
    <source>
        <dbReference type="ARBA" id="ARBA00008645"/>
    </source>
</evidence>
<keyword evidence="2 5" id="KW-0719">Serine esterase</keyword>
<reference evidence="9" key="1">
    <citation type="submission" date="2020-10" db="EMBL/GenBank/DDBJ databases">
        <authorList>
            <person name="Kikuchi T."/>
        </authorList>
    </citation>
    <scope>NUCLEOTIDE SEQUENCE</scope>
    <source>
        <strain evidence="9">NKZ352</strain>
    </source>
</reference>
<dbReference type="Pfam" id="PF12697">
    <property type="entry name" value="Abhydrolase_6"/>
    <property type="match status" value="1"/>
</dbReference>
<dbReference type="InterPro" id="IPR016812">
    <property type="entry name" value="PPase_methylesterase_euk"/>
</dbReference>
<gene>
    <name evidence="9" type="ORF">CAUJ_LOCUS6189</name>
</gene>
<keyword evidence="3 5" id="KW-0378">Hydrolase</keyword>
<sequence length="358" mass="39889">MSEMEEEDFVPPLPTQHEPTTSAKPLLQSVLSRNLPPKHGNPGKSTMATNTLTPLLWNQFFDEKRELHIGEDVFTVYLKGSRGPIFYLLHGGGYSGLTWACFAKSLCDQIECRIVAPDLRGHGASHSEDEEDLSVSRQVRDIADIFDKLFEKDQGDVSVCVIGHSMGGALAVHVVHEKVLKANVVGLIVIDVVEGTAMESLSGMVHFLNSRPPTFSSYENAIKFCLKSAMTRNSTAARISMPSQLREITENQLTWRIDLAKTEPHWRGWFEGLSSKFLDCSPPKLLALAGVDRFDRDLTIAQMQGKFQTCLLPKVGHCVQEDSPENLADEIARFAVRFRFATSKVGMVPSVFPERRPF</sequence>
<feature type="active site" evidence="6">
    <location>
        <position position="191"/>
    </location>
</feature>
<evidence type="ECO:0000256" key="7">
    <source>
        <dbReference type="SAM" id="MobiDB-lite"/>
    </source>
</evidence>
<evidence type="ECO:0000256" key="4">
    <source>
        <dbReference type="ARBA" id="ARBA00049203"/>
    </source>
</evidence>
<comment type="similarity">
    <text evidence="1 5">Belongs to the AB hydrolase superfamily.</text>
</comment>
<evidence type="ECO:0000259" key="8">
    <source>
        <dbReference type="Pfam" id="PF12697"/>
    </source>
</evidence>